<dbReference type="HOGENOM" id="CLU_3159888_0_0_1"/>
<evidence type="ECO:0000313" key="1">
    <source>
        <dbReference type="EMBL" id="CCD51640.1"/>
    </source>
</evidence>
<protein>
    <submittedName>
        <fullName evidence="1">Uncharacterized protein</fullName>
    </submittedName>
</protein>
<reference evidence="2" key="1">
    <citation type="journal article" date="2011" name="PLoS Genet.">
        <title>Genomic analysis of the necrotrophic fungal pathogens Sclerotinia sclerotiorum and Botrytis cinerea.</title>
        <authorList>
            <person name="Amselem J."/>
            <person name="Cuomo C.A."/>
            <person name="van Kan J.A."/>
            <person name="Viaud M."/>
            <person name="Benito E.P."/>
            <person name="Couloux A."/>
            <person name="Coutinho P.M."/>
            <person name="de Vries R.P."/>
            <person name="Dyer P.S."/>
            <person name="Fillinger S."/>
            <person name="Fournier E."/>
            <person name="Gout L."/>
            <person name="Hahn M."/>
            <person name="Kohn L."/>
            <person name="Lapalu N."/>
            <person name="Plummer K.M."/>
            <person name="Pradier J.M."/>
            <person name="Quevillon E."/>
            <person name="Sharon A."/>
            <person name="Simon A."/>
            <person name="ten Have A."/>
            <person name="Tudzynski B."/>
            <person name="Tudzynski P."/>
            <person name="Wincker P."/>
            <person name="Andrew M."/>
            <person name="Anthouard V."/>
            <person name="Beever R.E."/>
            <person name="Beffa R."/>
            <person name="Benoit I."/>
            <person name="Bouzid O."/>
            <person name="Brault B."/>
            <person name="Chen Z."/>
            <person name="Choquer M."/>
            <person name="Collemare J."/>
            <person name="Cotton P."/>
            <person name="Danchin E.G."/>
            <person name="Da Silva C."/>
            <person name="Gautier A."/>
            <person name="Giraud C."/>
            <person name="Giraud T."/>
            <person name="Gonzalez C."/>
            <person name="Grossetete S."/>
            <person name="Guldener U."/>
            <person name="Henrissat B."/>
            <person name="Howlett B.J."/>
            <person name="Kodira C."/>
            <person name="Kretschmer M."/>
            <person name="Lappartient A."/>
            <person name="Leroch M."/>
            <person name="Levis C."/>
            <person name="Mauceli E."/>
            <person name="Neuveglise C."/>
            <person name="Oeser B."/>
            <person name="Pearson M."/>
            <person name="Poulain J."/>
            <person name="Poussereau N."/>
            <person name="Quesneville H."/>
            <person name="Rascle C."/>
            <person name="Schumacher J."/>
            <person name="Segurens B."/>
            <person name="Sexton A."/>
            <person name="Silva E."/>
            <person name="Sirven C."/>
            <person name="Soanes D.M."/>
            <person name="Talbot N.J."/>
            <person name="Templeton M."/>
            <person name="Yandava C."/>
            <person name="Yarden O."/>
            <person name="Zeng Q."/>
            <person name="Rollins J.A."/>
            <person name="Lebrun M.H."/>
            <person name="Dickman M."/>
        </authorList>
    </citation>
    <scope>NUCLEOTIDE SEQUENCE [LARGE SCALE GENOMIC DNA]</scope>
    <source>
        <strain evidence="2">T4</strain>
    </source>
</reference>
<gene>
    <name evidence="1" type="ORF">BofuT4_uP019460.1</name>
</gene>
<proteinExistence type="predicted"/>
<name>G2YIV3_BOTF4</name>
<evidence type="ECO:0000313" key="2">
    <source>
        <dbReference type="Proteomes" id="UP000008177"/>
    </source>
</evidence>
<dbReference type="Proteomes" id="UP000008177">
    <property type="component" value="Unplaced contigs"/>
</dbReference>
<organism evidence="1 2">
    <name type="scientific">Botryotinia fuckeliana (strain T4)</name>
    <name type="common">Noble rot fungus</name>
    <name type="synonym">Botrytis cinerea</name>
    <dbReference type="NCBI Taxonomy" id="999810"/>
    <lineage>
        <taxon>Eukaryota</taxon>
        <taxon>Fungi</taxon>
        <taxon>Dikarya</taxon>
        <taxon>Ascomycota</taxon>
        <taxon>Pezizomycotina</taxon>
        <taxon>Leotiomycetes</taxon>
        <taxon>Helotiales</taxon>
        <taxon>Sclerotiniaceae</taxon>
        <taxon>Botrytis</taxon>
    </lineage>
</organism>
<dbReference type="EMBL" id="FQ790337">
    <property type="protein sequence ID" value="CCD51640.1"/>
    <property type="molecule type" value="Genomic_DNA"/>
</dbReference>
<sequence length="48" mass="5393">MAMQGKAEYKAILCNHGTGTLLPGHLLSSEQLGNWRHKHWPKHFGVVI</sequence>
<dbReference type="AlphaFoldDB" id="G2YIV3"/>
<dbReference type="InParanoid" id="G2YIV3"/>
<accession>G2YIV3</accession>